<keyword evidence="1" id="KW-0812">Transmembrane</keyword>
<dbReference type="Gene3D" id="2.130.10.10">
    <property type="entry name" value="YVTN repeat-like/Quinoprotein amine dehydrogenase"/>
    <property type="match status" value="1"/>
</dbReference>
<evidence type="ECO:0000256" key="1">
    <source>
        <dbReference type="SAM" id="Phobius"/>
    </source>
</evidence>
<protein>
    <submittedName>
        <fullName evidence="2">Uncharacterized protein</fullName>
    </submittedName>
</protein>
<comment type="caution">
    <text evidence="2">The sequence shown here is derived from an EMBL/GenBank/DDBJ whole genome shotgun (WGS) entry which is preliminary data.</text>
</comment>
<dbReference type="InterPro" id="IPR015943">
    <property type="entry name" value="WD40/YVTN_repeat-like_dom_sf"/>
</dbReference>
<feature type="transmembrane region" description="Helical" evidence="1">
    <location>
        <begin position="41"/>
        <end position="61"/>
    </location>
</feature>
<dbReference type="AlphaFoldDB" id="A0A6A7KBM4"/>
<dbReference type="Pfam" id="PF15899">
    <property type="entry name" value="BNR_6"/>
    <property type="match status" value="1"/>
</dbReference>
<feature type="transmembrane region" description="Helical" evidence="1">
    <location>
        <begin position="12"/>
        <end position="29"/>
    </location>
</feature>
<dbReference type="Proteomes" id="UP000440004">
    <property type="component" value="Unassembled WGS sequence"/>
</dbReference>
<evidence type="ECO:0000313" key="2">
    <source>
        <dbReference type="EMBL" id="MPW26950.1"/>
    </source>
</evidence>
<accession>A0A6A7KBM4</accession>
<gene>
    <name evidence="2" type="ORF">GC105_14285</name>
</gene>
<reference evidence="2 3" key="1">
    <citation type="submission" date="2019-10" db="EMBL/GenBank/DDBJ databases">
        <title>Alkalibaculum tamaniensis sp.nov., a new alkaliphilic acetogen, isolated on methoxylated aromatics from a mud volcano.</title>
        <authorList>
            <person name="Khomyakova M.A."/>
            <person name="Merkel A.Y."/>
            <person name="Bonch-Osmolovskaya E.A."/>
            <person name="Slobodkin A.I."/>
        </authorList>
    </citation>
    <scope>NUCLEOTIDE SEQUENCE [LARGE SCALE GENOMIC DNA]</scope>
    <source>
        <strain evidence="2 3">M08DMB</strain>
    </source>
</reference>
<name>A0A6A7KBM4_9FIRM</name>
<keyword evidence="1" id="KW-1133">Transmembrane helix</keyword>
<keyword evidence="1" id="KW-0472">Membrane</keyword>
<evidence type="ECO:0000313" key="3">
    <source>
        <dbReference type="Proteomes" id="UP000440004"/>
    </source>
</evidence>
<dbReference type="RefSeq" id="WP_152806198.1">
    <property type="nucleotide sequence ID" value="NZ_WHNX01000033.1"/>
</dbReference>
<keyword evidence="3" id="KW-1185">Reference proteome</keyword>
<dbReference type="EMBL" id="WHNX01000033">
    <property type="protein sequence ID" value="MPW26950.1"/>
    <property type="molecule type" value="Genomic_DNA"/>
</dbReference>
<organism evidence="2 3">
    <name type="scientific">Alkalibaculum sporogenes</name>
    <dbReference type="NCBI Taxonomy" id="2655001"/>
    <lineage>
        <taxon>Bacteria</taxon>
        <taxon>Bacillati</taxon>
        <taxon>Bacillota</taxon>
        <taxon>Clostridia</taxon>
        <taxon>Eubacteriales</taxon>
        <taxon>Eubacteriaceae</taxon>
        <taxon>Alkalibaculum</taxon>
    </lineage>
</organism>
<sequence length="503" mass="57316">MKDKRTLLFARVFNPIALAVYGFTCYYVYSLCQYGGIKRKLPMIAVGVLLLFMWILWCSLLKPKYKNKSSENKKQQSISTEKVSADLHKVNTSKIWYRIACFILIVTTSMTAIGIYRSGINYNGKLSWFIADLKNKREVEFTQNNIYEYGIEGIFDAIENKMDIPKELFVSSDFILRFEKGGNILSFDTYLYGRNENGETESFLITYNANRSPKITVYLNGYVNEDYDQQHRLEPLFDMLQVIQLENTVSKWNQEEYGILYSGLRNWGYNTSGIVTIDKEGMTQQEEYAEDQIVGFTVSVYVPGKESIFIPKRFIADWETVTLEPEITDQEKQAIVGYTDIDGEEAFFLDQGKGYRLTVADAALGSRFYVLDLTLDGGLTWETINKDPFSNEAGVSAGITFIDENLGFIGISHSGGSYGNLFRSEDGGKLYKQVVIPKVEVSLNESETYVAFDLPGMPYKEGEKLSLLVEQGEDGDYKGGIKALYQSEDRGITWKYIKEVENE</sequence>
<proteinExistence type="predicted"/>
<dbReference type="InterPro" id="IPR002860">
    <property type="entry name" value="BNR_rpt"/>
</dbReference>
<dbReference type="SUPFAM" id="SSF110296">
    <property type="entry name" value="Oligoxyloglucan reducing end-specific cellobiohydrolase"/>
    <property type="match status" value="1"/>
</dbReference>
<feature type="transmembrane region" description="Helical" evidence="1">
    <location>
        <begin position="95"/>
        <end position="116"/>
    </location>
</feature>